<gene>
    <name evidence="4" type="ORF">ATH50_2581</name>
    <name evidence="3" type="ORF">DU502_00710</name>
</gene>
<organism evidence="4 5">
    <name type="scientific">Haloplanus aerogenes</name>
    <dbReference type="NCBI Taxonomy" id="660522"/>
    <lineage>
        <taxon>Archaea</taxon>
        <taxon>Methanobacteriati</taxon>
        <taxon>Methanobacteriota</taxon>
        <taxon>Stenosarchaea group</taxon>
        <taxon>Halobacteria</taxon>
        <taxon>Halobacteriales</taxon>
        <taxon>Haloferacaceae</taxon>
        <taxon>Haloplanus</taxon>
    </lineage>
</organism>
<feature type="region of interest" description="Disordered" evidence="1">
    <location>
        <begin position="1"/>
        <end position="85"/>
    </location>
</feature>
<reference evidence="4 5" key="1">
    <citation type="journal article" date="2015" name="Stand. Genomic Sci.">
        <title>Genomic Encyclopedia of Bacterial and Archaeal Type Strains, Phase III: the genomes of soil and plant-associated and newly described type strains.</title>
        <authorList>
            <person name="Whitman W.B."/>
            <person name="Woyke T."/>
            <person name="Klenk H.P."/>
            <person name="Zhou Y."/>
            <person name="Lilburn T.G."/>
            <person name="Beck B.J."/>
            <person name="De Vos P."/>
            <person name="Vandamme P."/>
            <person name="Eisen J.A."/>
            <person name="Garrity G."/>
            <person name="Hugenholtz P."/>
            <person name="Kyrpides N.C."/>
        </authorList>
    </citation>
    <scope>NUCLEOTIDE SEQUENCE [LARGE SCALE GENOMIC DNA]</scope>
    <source>
        <strain evidence="4 5">CGMCC 1.10124</strain>
    </source>
</reference>
<evidence type="ECO:0000313" key="4">
    <source>
        <dbReference type="EMBL" id="RMB13248.1"/>
    </source>
</evidence>
<evidence type="ECO:0000313" key="6">
    <source>
        <dbReference type="Proteomes" id="UP000282007"/>
    </source>
</evidence>
<dbReference type="Proteomes" id="UP000277326">
    <property type="component" value="Unassembled WGS sequence"/>
</dbReference>
<evidence type="ECO:0000256" key="1">
    <source>
        <dbReference type="SAM" id="MobiDB-lite"/>
    </source>
</evidence>
<name>A0A3M0CVH9_9EURY</name>
<feature type="transmembrane region" description="Helical" evidence="2">
    <location>
        <begin position="162"/>
        <end position="181"/>
    </location>
</feature>
<dbReference type="KEGG" id="haer:DU502_00710"/>
<reference evidence="4" key="3">
    <citation type="submission" date="2018-10" db="EMBL/GenBank/DDBJ databases">
        <authorList>
            <person name="Whitman W."/>
            <person name="Huntemann M."/>
            <person name="Clum A."/>
            <person name="Pillay M."/>
            <person name="Palaniappan K."/>
            <person name="Varghese N."/>
            <person name="Mikhailova N."/>
            <person name="Stamatis D."/>
            <person name="Reddy T."/>
            <person name="Daum C."/>
            <person name="Shapiro N."/>
            <person name="Ivanova N."/>
            <person name="Kyrpides N."/>
            <person name="Woyke T."/>
        </authorList>
    </citation>
    <scope>NUCLEOTIDE SEQUENCE</scope>
    <source>
        <strain evidence="4">CGMCC 1.10124</strain>
    </source>
</reference>
<evidence type="ECO:0000313" key="3">
    <source>
        <dbReference type="EMBL" id="AZH23983.1"/>
    </source>
</evidence>
<dbReference type="EMBL" id="CP034145">
    <property type="protein sequence ID" value="AZH23983.1"/>
    <property type="molecule type" value="Genomic_DNA"/>
</dbReference>
<sequence>MNDDDPFSDADPVDPADDDRLDTETPKTELSEAERLEAKQRELAQRKRGLADFADELDEREAELNERERELRNRSQQLDEREAELDRRAQRIEEREAELDDREVAIEERERELELRAEELDEKERTLQEYVSDSIRETVHEAIEDATPTDDTQHRFGTIGSLILGLVGVTLIIGGVLHGFADQIALVPAVFANDAANLGVTVLLLFSGLAANLAAVAD</sequence>
<feature type="compositionally biased region" description="Basic and acidic residues" evidence="1">
    <location>
        <begin position="22"/>
        <end position="45"/>
    </location>
</feature>
<feature type="compositionally biased region" description="Acidic residues" evidence="1">
    <location>
        <begin position="1"/>
        <end position="21"/>
    </location>
</feature>
<dbReference type="GeneID" id="38469762"/>
<reference evidence="3 6" key="2">
    <citation type="submission" date="2018-07" db="EMBL/GenBank/DDBJ databases">
        <title>Genome sequences of Haloplanus aerogenes JCM 16430T.</title>
        <authorList>
            <person name="Kim Y.B."/>
            <person name="Roh S.W."/>
        </authorList>
    </citation>
    <scope>NUCLEOTIDE SEQUENCE [LARGE SCALE GENOMIC DNA]</scope>
    <source>
        <strain evidence="3 6">JCM 16430</strain>
    </source>
</reference>
<keyword evidence="2" id="KW-0472">Membrane</keyword>
<dbReference type="RefSeq" id="WP_121921179.1">
    <property type="nucleotide sequence ID" value="NZ_CP034145.1"/>
</dbReference>
<dbReference type="EMBL" id="REFS01000005">
    <property type="protein sequence ID" value="RMB13248.1"/>
    <property type="molecule type" value="Genomic_DNA"/>
</dbReference>
<protein>
    <submittedName>
        <fullName evidence="4">Ribonuclease Y</fullName>
    </submittedName>
</protein>
<proteinExistence type="predicted"/>
<feature type="compositionally biased region" description="Basic and acidic residues" evidence="1">
    <location>
        <begin position="62"/>
        <end position="85"/>
    </location>
</feature>
<dbReference type="AlphaFoldDB" id="A0A3M0CVH9"/>
<keyword evidence="6" id="KW-1185">Reference proteome</keyword>
<feature type="transmembrane region" description="Helical" evidence="2">
    <location>
        <begin position="196"/>
        <end position="217"/>
    </location>
</feature>
<accession>A0A3M0CVH9</accession>
<evidence type="ECO:0000256" key="2">
    <source>
        <dbReference type="SAM" id="Phobius"/>
    </source>
</evidence>
<keyword evidence="2" id="KW-1133">Transmembrane helix</keyword>
<evidence type="ECO:0000313" key="5">
    <source>
        <dbReference type="Proteomes" id="UP000277326"/>
    </source>
</evidence>
<dbReference type="Proteomes" id="UP000282007">
    <property type="component" value="Chromosome"/>
</dbReference>
<keyword evidence="2" id="KW-0812">Transmembrane</keyword>